<sequence length="114" mass="13575">MPKVNKRKSVYKEEVVVLQKHAEAFSIYRRLVKQQANSLFKDTYTGLDKVAPKYTRLKDLINERGILPNNIYNIDKIGYCISIIKEQYLYTKNRRIVFIYNANNRKLITLIKYI</sequence>
<name>A0A8H6DTR1_COCSA</name>
<reference evidence="1" key="1">
    <citation type="submission" date="2019-11" db="EMBL/GenBank/DDBJ databases">
        <title>Bipolaris sorokiniana Genome sequencing.</title>
        <authorList>
            <person name="Wang H."/>
        </authorList>
    </citation>
    <scope>NUCLEOTIDE SEQUENCE</scope>
</reference>
<organism evidence="1 2">
    <name type="scientific">Cochliobolus sativus</name>
    <name type="common">Common root rot and spot blotch fungus</name>
    <name type="synonym">Bipolaris sorokiniana</name>
    <dbReference type="NCBI Taxonomy" id="45130"/>
    <lineage>
        <taxon>Eukaryota</taxon>
        <taxon>Fungi</taxon>
        <taxon>Dikarya</taxon>
        <taxon>Ascomycota</taxon>
        <taxon>Pezizomycotina</taxon>
        <taxon>Dothideomycetes</taxon>
        <taxon>Pleosporomycetidae</taxon>
        <taxon>Pleosporales</taxon>
        <taxon>Pleosporineae</taxon>
        <taxon>Pleosporaceae</taxon>
        <taxon>Bipolaris</taxon>
    </lineage>
</organism>
<evidence type="ECO:0000313" key="2">
    <source>
        <dbReference type="Proteomes" id="UP000624244"/>
    </source>
</evidence>
<comment type="caution">
    <text evidence="1">The sequence shown here is derived from an EMBL/GenBank/DDBJ whole genome shotgun (WGS) entry which is preliminary data.</text>
</comment>
<accession>A0A8H6DTR1</accession>
<dbReference type="Proteomes" id="UP000624244">
    <property type="component" value="Unassembled WGS sequence"/>
</dbReference>
<proteinExistence type="predicted"/>
<dbReference type="EMBL" id="WNKQ01000012">
    <property type="protein sequence ID" value="KAF5847712.1"/>
    <property type="molecule type" value="Genomic_DNA"/>
</dbReference>
<gene>
    <name evidence="1" type="ORF">GGP41_008922</name>
</gene>
<protein>
    <submittedName>
        <fullName evidence="1">Uncharacterized protein</fullName>
    </submittedName>
</protein>
<dbReference type="AlphaFoldDB" id="A0A8H6DTR1"/>
<evidence type="ECO:0000313" key="1">
    <source>
        <dbReference type="EMBL" id="KAF5847712.1"/>
    </source>
</evidence>